<evidence type="ECO:0000259" key="1">
    <source>
        <dbReference type="Pfam" id="PF01425"/>
    </source>
</evidence>
<dbReference type="PANTHER" id="PTHR11895:SF67">
    <property type="entry name" value="AMIDASE DOMAIN-CONTAINING PROTEIN"/>
    <property type="match status" value="1"/>
</dbReference>
<evidence type="ECO:0000313" key="3">
    <source>
        <dbReference type="Proteomes" id="UP000008372"/>
    </source>
</evidence>
<accession>A0ABQ0I9H2</accession>
<dbReference type="SUPFAM" id="SSF75304">
    <property type="entry name" value="Amidase signature (AS) enzymes"/>
    <property type="match status" value="1"/>
</dbReference>
<dbReference type="InterPro" id="IPR023631">
    <property type="entry name" value="Amidase_dom"/>
</dbReference>
<sequence>MTLFTEQFELGQNDELTGGVKDNIDVAGFVTQAGSEALAHNPKATEHADVVNAMLSSGVKLVGKLNMHELAYGMTGVNAYRGTPVNYLFPDYIPGGSSSACAAAVAQGAIDFSIGTDTGGSIRVPAACCGVYGLKPTYGRISRKGVLPQESTLDCVGPLAFSAEKLIRAMQSIDSTFSPVASKDIIKLGKVTVNAKHTIQALVDGAIDKEFIQLRPAALPSLVEAFEVGLPLMNFEMCQAFGHFVETGKLGNDVQNRLLAARDIDESIVAKANVVRKKFTQEVDRALRGVDALVLPTLAAFPLKRTDALAGQNDLQISSLTRPFNLSGHPAITIPIRNNLGKPVGMQLVGAKGNDEMICYIAQKISDSNKTYA</sequence>
<protein>
    <submittedName>
        <fullName evidence="2">Aspartyl-tRNA(Asn)/glutamyl-tRNA (Gln) amidotransferase subunit A</fullName>
    </submittedName>
</protein>
<dbReference type="Pfam" id="PF01425">
    <property type="entry name" value="Amidase"/>
    <property type="match status" value="2"/>
</dbReference>
<dbReference type="PANTHER" id="PTHR11895">
    <property type="entry name" value="TRANSAMIDASE"/>
    <property type="match status" value="1"/>
</dbReference>
<feature type="domain" description="Amidase" evidence="1">
    <location>
        <begin position="250"/>
        <end position="359"/>
    </location>
</feature>
<dbReference type="EMBL" id="BAEK01000043">
    <property type="protein sequence ID" value="GAC05714.1"/>
    <property type="molecule type" value="Genomic_DNA"/>
</dbReference>
<dbReference type="Gene3D" id="3.90.1300.10">
    <property type="entry name" value="Amidase signature (AS) domain"/>
    <property type="match status" value="1"/>
</dbReference>
<organism evidence="2 3">
    <name type="scientific">Paraglaciecola agarilytica NO2</name>
    <dbReference type="NCBI Taxonomy" id="1125747"/>
    <lineage>
        <taxon>Bacteria</taxon>
        <taxon>Pseudomonadati</taxon>
        <taxon>Pseudomonadota</taxon>
        <taxon>Gammaproteobacteria</taxon>
        <taxon>Alteromonadales</taxon>
        <taxon>Alteromonadaceae</taxon>
        <taxon>Paraglaciecola</taxon>
    </lineage>
</organism>
<proteinExistence type="predicted"/>
<keyword evidence="3" id="KW-1185">Reference proteome</keyword>
<gene>
    <name evidence="2" type="primary">gatA</name>
    <name evidence="2" type="ORF">GAGA_2875</name>
</gene>
<reference evidence="2 3" key="1">
    <citation type="journal article" date="2014" name="Environ. Microbiol.">
        <title>Comparative genomics of the marine bacterial genus Glaciecola reveals the high degree of genomic diversity and genomic characteristic for cold adaptation.</title>
        <authorList>
            <person name="Qin Q.L."/>
            <person name="Xie B.B."/>
            <person name="Yu Y."/>
            <person name="Shu Y.L."/>
            <person name="Rong J.C."/>
            <person name="Zhang Y.J."/>
            <person name="Zhao D.L."/>
            <person name="Chen X.L."/>
            <person name="Zhang X.Y."/>
            <person name="Chen B."/>
            <person name="Zhou B.C."/>
            <person name="Zhang Y.Z."/>
        </authorList>
    </citation>
    <scope>NUCLEOTIDE SEQUENCE [LARGE SCALE GENOMIC DNA]</scope>
    <source>
        <strain evidence="2 3">NO2</strain>
    </source>
</reference>
<name>A0ABQ0I9H2_9ALTE</name>
<dbReference type="Proteomes" id="UP000008372">
    <property type="component" value="Unassembled WGS sequence"/>
</dbReference>
<feature type="domain" description="Amidase" evidence="1">
    <location>
        <begin position="19"/>
        <end position="176"/>
    </location>
</feature>
<comment type="caution">
    <text evidence="2">The sequence shown here is derived from an EMBL/GenBank/DDBJ whole genome shotgun (WGS) entry which is preliminary data.</text>
</comment>
<dbReference type="InterPro" id="IPR036928">
    <property type="entry name" value="AS_sf"/>
</dbReference>
<dbReference type="InterPro" id="IPR000120">
    <property type="entry name" value="Amidase"/>
</dbReference>
<dbReference type="RefSeq" id="WP_008304482.1">
    <property type="nucleotide sequence ID" value="NZ_BAEK01000043.1"/>
</dbReference>
<evidence type="ECO:0000313" key="2">
    <source>
        <dbReference type="EMBL" id="GAC05714.1"/>
    </source>
</evidence>